<dbReference type="InterPro" id="IPR030374">
    <property type="entry name" value="PABS"/>
</dbReference>
<comment type="catalytic activity">
    <reaction evidence="4 7">
        <text>S-adenosyl 3-(methylsulfanyl)propylamine + putrescine = S-methyl-5'-thioadenosine + spermidine + H(+)</text>
        <dbReference type="Rhea" id="RHEA:12721"/>
        <dbReference type="ChEBI" id="CHEBI:15378"/>
        <dbReference type="ChEBI" id="CHEBI:17509"/>
        <dbReference type="ChEBI" id="CHEBI:57443"/>
        <dbReference type="ChEBI" id="CHEBI:57834"/>
        <dbReference type="ChEBI" id="CHEBI:326268"/>
        <dbReference type="EC" id="2.5.1.16"/>
    </reaction>
</comment>
<dbReference type="InterPro" id="IPR001045">
    <property type="entry name" value="Spermi_synthase"/>
</dbReference>
<reference evidence="9 10" key="1">
    <citation type="journal article" date="2012" name="J. Bacteriol.">
        <title>Draft Genome Sequences for Two Metal-Reducing Pelosinus fermentans Strains Isolated from a Cr(VI)-Contaminated Site and for Type Strain R7.</title>
        <authorList>
            <person name="Brown S.D."/>
            <person name="Podar M."/>
            <person name="Klingeman D.M."/>
            <person name="Johnson C.M."/>
            <person name="Yang Z.K."/>
            <person name="Utturkar S.M."/>
            <person name="Land M.L."/>
            <person name="Mosher J.J."/>
            <person name="Hurt R.A.Jr."/>
            <person name="Phelps T.J."/>
            <person name="Palumbo A.V."/>
            <person name="Arkin A.P."/>
            <person name="Hazen T.C."/>
            <person name="Elias D.A."/>
        </authorList>
    </citation>
    <scope>NUCLEOTIDE SEQUENCE [LARGE SCALE GENOMIC DNA]</scope>
    <source>
        <strain evidence="9 10">B4</strain>
    </source>
</reference>
<evidence type="ECO:0000256" key="1">
    <source>
        <dbReference type="ARBA" id="ARBA00007867"/>
    </source>
</evidence>
<evidence type="ECO:0000256" key="5">
    <source>
        <dbReference type="PROSITE-ProRule" id="PRU00354"/>
    </source>
</evidence>
<dbReference type="InterPro" id="IPR029063">
    <property type="entry name" value="SAM-dependent_MTases_sf"/>
</dbReference>
<dbReference type="UniPathway" id="UPA00248">
    <property type="reaction ID" value="UER00314"/>
</dbReference>
<dbReference type="HAMAP" id="MF_00198">
    <property type="entry name" value="Spermidine_synth"/>
    <property type="match status" value="1"/>
</dbReference>
<dbReference type="CDD" id="cd02440">
    <property type="entry name" value="AdoMet_MTases"/>
    <property type="match status" value="1"/>
</dbReference>
<organism evidence="9 10">
    <name type="scientific">Pelosinus fermentans B4</name>
    <dbReference type="NCBI Taxonomy" id="1149862"/>
    <lineage>
        <taxon>Bacteria</taxon>
        <taxon>Bacillati</taxon>
        <taxon>Bacillota</taxon>
        <taxon>Negativicutes</taxon>
        <taxon>Selenomonadales</taxon>
        <taxon>Sporomusaceae</taxon>
        <taxon>Pelosinus</taxon>
    </lineage>
</organism>
<keyword evidence="10" id="KW-1185">Reference proteome</keyword>
<dbReference type="NCBIfam" id="NF002010">
    <property type="entry name" value="PRK00811.1"/>
    <property type="match status" value="1"/>
</dbReference>
<dbReference type="GO" id="GO:0008295">
    <property type="term" value="P:spermidine biosynthetic process"/>
    <property type="evidence" value="ECO:0007669"/>
    <property type="project" value="UniProtKB-UniRule"/>
</dbReference>
<keyword evidence="4 7" id="KW-0745">Spermidine biosynthesis</keyword>
<dbReference type="GO" id="GO:0004766">
    <property type="term" value="F:spermidine synthase activity"/>
    <property type="evidence" value="ECO:0007669"/>
    <property type="project" value="UniProtKB-UniRule"/>
</dbReference>
<feature type="binding site" evidence="4">
    <location>
        <position position="62"/>
    </location>
    <ligand>
        <name>spermidine</name>
        <dbReference type="ChEBI" id="CHEBI:57834"/>
    </ligand>
</feature>
<evidence type="ECO:0000256" key="7">
    <source>
        <dbReference type="RuleBase" id="RU003837"/>
    </source>
</evidence>
<keyword evidence="2 4" id="KW-0808">Transferase</keyword>
<feature type="binding site" evidence="4">
    <location>
        <position position="86"/>
    </location>
    <ligand>
        <name>spermidine</name>
        <dbReference type="ChEBI" id="CHEBI:57834"/>
    </ligand>
</feature>
<dbReference type="PROSITE" id="PS51006">
    <property type="entry name" value="PABS_2"/>
    <property type="match status" value="1"/>
</dbReference>
<evidence type="ECO:0000313" key="9">
    <source>
        <dbReference type="EMBL" id="EIW20465.1"/>
    </source>
</evidence>
<comment type="similarity">
    <text evidence="1 4 6">Belongs to the spermidine/spermine synthase family.</text>
</comment>
<accession>I8RN74</accession>
<feature type="domain" description="PABS" evidence="8">
    <location>
        <begin position="2"/>
        <end position="237"/>
    </location>
</feature>
<dbReference type="Gene3D" id="2.30.140.10">
    <property type="entry name" value="Spermidine synthase, tetramerisation domain"/>
    <property type="match status" value="1"/>
</dbReference>
<feature type="active site" description="Proton acceptor" evidence="4 5">
    <location>
        <position position="157"/>
    </location>
</feature>
<evidence type="ECO:0000256" key="6">
    <source>
        <dbReference type="RuleBase" id="RU003836"/>
    </source>
</evidence>
<dbReference type="InterPro" id="IPR035246">
    <property type="entry name" value="Spermidine_synt_N"/>
</dbReference>
<evidence type="ECO:0000313" key="10">
    <source>
        <dbReference type="Proteomes" id="UP000004324"/>
    </source>
</evidence>
<name>I8RN74_9FIRM</name>
<feature type="binding site" evidence="4">
    <location>
        <begin position="157"/>
        <end position="160"/>
    </location>
    <ligand>
        <name>spermidine</name>
        <dbReference type="ChEBI" id="CHEBI:57834"/>
    </ligand>
</feature>
<dbReference type="RefSeq" id="WP_007930785.1">
    <property type="nucleotide sequence ID" value="NZ_AKVJ01000006.1"/>
</dbReference>
<dbReference type="EMBL" id="AKVJ01000006">
    <property type="protein sequence ID" value="EIW20465.1"/>
    <property type="molecule type" value="Genomic_DNA"/>
</dbReference>
<dbReference type="Pfam" id="PF17284">
    <property type="entry name" value="Spermine_synt_N"/>
    <property type="match status" value="1"/>
</dbReference>
<dbReference type="AlphaFoldDB" id="I8RN74"/>
<dbReference type="OrthoDB" id="9793120at2"/>
<sequence length="277" mass="31561">MNLWISEAQTKDLELRARVKETLFMGKSDFQEIAVVDSHQFGRMLVLDGVFQTSVTDEFIYHEMIVHVPLYTHPSPKKVLVIGGGDGGTIREVVKHECVEKAEMVEIDGLVVDVCKKFLPEISEAMIHNHPKLELKIGDGISHMKQAENKYDIIIVDCSDPIGPGKGLFTPAFYTNVYKALKDDGLFVQQTESPFYHQELITYVNKEIRQLFPITKMYLANIPTYPSGLHCFTMGSKKYDPIQSSVENQQGLTTRYYNKDIHRSSFVLPNFVQELLK</sequence>
<dbReference type="GO" id="GO:0005829">
    <property type="term" value="C:cytosol"/>
    <property type="evidence" value="ECO:0007669"/>
    <property type="project" value="TreeGrafter"/>
</dbReference>
<keyword evidence="3 4" id="KW-0620">Polyamine biosynthesis</keyword>
<evidence type="ECO:0000256" key="2">
    <source>
        <dbReference type="ARBA" id="ARBA00022679"/>
    </source>
</evidence>
<feature type="binding site" evidence="4">
    <location>
        <position position="106"/>
    </location>
    <ligand>
        <name>S-methyl-5'-thioadenosine</name>
        <dbReference type="ChEBI" id="CHEBI:17509"/>
    </ligand>
</feature>
<dbReference type="SUPFAM" id="SSF53335">
    <property type="entry name" value="S-adenosyl-L-methionine-dependent methyltransferases"/>
    <property type="match status" value="1"/>
</dbReference>
<comment type="function">
    <text evidence="4">Catalyzes the irreversible transfer of a propylamine group from the amino donor S-adenosylmethioninamine (decarboxy-AdoMet) to putrescine (1,4-diaminobutane) to yield spermidine.</text>
</comment>
<proteinExistence type="inferred from homology"/>
<dbReference type="NCBIfam" id="TIGR00417">
    <property type="entry name" value="speE"/>
    <property type="match status" value="1"/>
</dbReference>
<evidence type="ECO:0000256" key="3">
    <source>
        <dbReference type="ARBA" id="ARBA00023115"/>
    </source>
</evidence>
<comment type="caution">
    <text evidence="9">The sequence shown here is derived from an EMBL/GenBank/DDBJ whole genome shotgun (WGS) entry which is preliminary data.</text>
</comment>
<dbReference type="Pfam" id="PF01564">
    <property type="entry name" value="Spermine_synth"/>
    <property type="match status" value="1"/>
</dbReference>
<protein>
    <recommendedName>
        <fullName evidence="4">Polyamine aminopropyltransferase</fullName>
    </recommendedName>
    <alternativeName>
        <fullName evidence="4">Putrescine aminopropyltransferase</fullName>
        <shortName evidence="4">PAPT</shortName>
    </alternativeName>
    <alternativeName>
        <fullName evidence="4">Spermidine synthase</fullName>
        <shortName evidence="4">SPDS</shortName>
        <shortName evidence="4">SPDSY</shortName>
        <ecNumber evidence="4">2.5.1.16</ecNumber>
    </alternativeName>
</protein>
<feature type="binding site" evidence="4">
    <location>
        <position position="164"/>
    </location>
    <ligand>
        <name>S-methyl-5'-thioadenosine</name>
        <dbReference type="ChEBI" id="CHEBI:17509"/>
    </ligand>
</feature>
<dbReference type="PANTHER" id="PTHR11558">
    <property type="entry name" value="SPERMIDINE/SPERMINE SYNTHASE"/>
    <property type="match status" value="1"/>
</dbReference>
<dbReference type="InterPro" id="IPR037163">
    <property type="entry name" value="Spermidine_synt_N_sf"/>
</dbReference>
<gene>
    <name evidence="4" type="primary">speE</name>
    <name evidence="9" type="ORF">FB4_2084</name>
</gene>
<comment type="subunit">
    <text evidence="4">Homodimer or homotetramer.</text>
</comment>
<comment type="pathway">
    <text evidence="4">Amine and polyamine biosynthesis; spermidine biosynthesis; spermidine from putrescine: step 1/1.</text>
</comment>
<feature type="binding site" evidence="4">
    <location>
        <begin position="139"/>
        <end position="140"/>
    </location>
    <ligand>
        <name>S-methyl-5'-thioadenosine</name>
        <dbReference type="ChEBI" id="CHEBI:17509"/>
    </ligand>
</feature>
<dbReference type="InterPro" id="IPR030373">
    <property type="entry name" value="PABS_CS"/>
</dbReference>
<evidence type="ECO:0000259" key="8">
    <source>
        <dbReference type="PROSITE" id="PS51006"/>
    </source>
</evidence>
<dbReference type="Gene3D" id="3.40.50.150">
    <property type="entry name" value="Vaccinia Virus protein VP39"/>
    <property type="match status" value="1"/>
</dbReference>
<dbReference type="PANTHER" id="PTHR11558:SF11">
    <property type="entry name" value="SPERMIDINE SYNTHASE"/>
    <property type="match status" value="1"/>
</dbReference>
<evidence type="ECO:0000256" key="4">
    <source>
        <dbReference type="HAMAP-Rule" id="MF_00198"/>
    </source>
</evidence>
<dbReference type="Proteomes" id="UP000004324">
    <property type="component" value="Unassembled WGS sequence"/>
</dbReference>
<dbReference type="EC" id="2.5.1.16" evidence="4"/>
<feature type="binding site" evidence="4">
    <location>
        <position position="31"/>
    </location>
    <ligand>
        <name>S-methyl-5'-thioadenosine</name>
        <dbReference type="ChEBI" id="CHEBI:17509"/>
    </ligand>
</feature>
<dbReference type="PATRIC" id="fig|1149862.3.peg.359"/>
<dbReference type="PROSITE" id="PS01330">
    <property type="entry name" value="PABS_1"/>
    <property type="match status" value="1"/>
</dbReference>